<dbReference type="Proteomes" id="UP001500975">
    <property type="component" value="Unassembled WGS sequence"/>
</dbReference>
<dbReference type="Gene3D" id="3.90.226.10">
    <property type="entry name" value="2-enoyl-CoA Hydratase, Chain A, domain 1"/>
    <property type="match status" value="1"/>
</dbReference>
<evidence type="ECO:0000313" key="4">
    <source>
        <dbReference type="Proteomes" id="UP001500975"/>
    </source>
</evidence>
<comment type="similarity">
    <text evidence="1 2">Belongs to the enoyl-CoA hydratase/isomerase family.</text>
</comment>
<comment type="caution">
    <text evidence="3">The sequence shown here is derived from an EMBL/GenBank/DDBJ whole genome shotgun (WGS) entry which is preliminary data.</text>
</comment>
<dbReference type="InterPro" id="IPR001753">
    <property type="entry name" value="Enoyl-CoA_hydra/iso"/>
</dbReference>
<protein>
    <submittedName>
        <fullName evidence="3">Enoyl-CoA hydratase/isomerase family protein</fullName>
    </submittedName>
</protein>
<keyword evidence="4" id="KW-1185">Reference proteome</keyword>
<evidence type="ECO:0000256" key="1">
    <source>
        <dbReference type="ARBA" id="ARBA00005254"/>
    </source>
</evidence>
<organism evidence="3 4">
    <name type="scientific">Variovorax defluvii</name>
    <dbReference type="NCBI Taxonomy" id="913761"/>
    <lineage>
        <taxon>Bacteria</taxon>
        <taxon>Pseudomonadati</taxon>
        <taxon>Pseudomonadota</taxon>
        <taxon>Betaproteobacteria</taxon>
        <taxon>Burkholderiales</taxon>
        <taxon>Comamonadaceae</taxon>
        <taxon>Variovorax</taxon>
    </lineage>
</organism>
<dbReference type="InterPro" id="IPR029045">
    <property type="entry name" value="ClpP/crotonase-like_dom_sf"/>
</dbReference>
<evidence type="ECO:0000313" key="3">
    <source>
        <dbReference type="EMBL" id="GAA4353829.1"/>
    </source>
</evidence>
<dbReference type="InterPro" id="IPR018376">
    <property type="entry name" value="Enoyl-CoA_hyd/isom_CS"/>
</dbReference>
<dbReference type="PANTHER" id="PTHR43802:SF1">
    <property type="entry name" value="IP11341P-RELATED"/>
    <property type="match status" value="1"/>
</dbReference>
<sequence>MIPSLIVDDTHAHVRILTLNREERLNALDGPTLEALHAAVRECSEPGRDIRVIVIRGAGRAFCSGSDLKWLASSGALADPAAHLRNQDRMAAAFEALESARQIVIASINGYAVAGGLELALACDIVVADEDAQIGDEHMRKNLLPSGGSSQRLPRRIGMARAMFYLVTGRRMSGREAERIGLASMAVPGSELEQATLALAQEIAQADAHALASMKSVARRALELPLKEGLQMERWMQFRYRHESPAMVAGVQRFISGSGPSEPTGA</sequence>
<dbReference type="Pfam" id="PF00378">
    <property type="entry name" value="ECH_1"/>
    <property type="match status" value="1"/>
</dbReference>
<evidence type="ECO:0000256" key="2">
    <source>
        <dbReference type="RuleBase" id="RU003707"/>
    </source>
</evidence>
<dbReference type="RefSeq" id="WP_345540703.1">
    <property type="nucleotide sequence ID" value="NZ_BAABGJ010000079.1"/>
</dbReference>
<reference evidence="4" key="1">
    <citation type="journal article" date="2019" name="Int. J. Syst. Evol. Microbiol.">
        <title>The Global Catalogue of Microorganisms (GCM) 10K type strain sequencing project: providing services to taxonomists for standard genome sequencing and annotation.</title>
        <authorList>
            <consortium name="The Broad Institute Genomics Platform"/>
            <consortium name="The Broad Institute Genome Sequencing Center for Infectious Disease"/>
            <person name="Wu L."/>
            <person name="Ma J."/>
        </authorList>
    </citation>
    <scope>NUCLEOTIDE SEQUENCE [LARGE SCALE GENOMIC DNA]</scope>
    <source>
        <strain evidence="4">JCM 17804</strain>
    </source>
</reference>
<accession>A0ABP8I958</accession>
<gene>
    <name evidence="3" type="ORF">GCM10023165_44500</name>
</gene>
<dbReference type="PROSITE" id="PS00166">
    <property type="entry name" value="ENOYL_COA_HYDRATASE"/>
    <property type="match status" value="1"/>
</dbReference>
<dbReference type="EMBL" id="BAABGJ010000079">
    <property type="protein sequence ID" value="GAA4353829.1"/>
    <property type="molecule type" value="Genomic_DNA"/>
</dbReference>
<dbReference type="SUPFAM" id="SSF52096">
    <property type="entry name" value="ClpP/crotonase"/>
    <property type="match status" value="1"/>
</dbReference>
<dbReference type="CDD" id="cd06558">
    <property type="entry name" value="crotonase-like"/>
    <property type="match status" value="1"/>
</dbReference>
<name>A0ABP8I958_9BURK</name>
<proteinExistence type="inferred from homology"/>
<dbReference type="PANTHER" id="PTHR43802">
    <property type="entry name" value="ENOYL-COA HYDRATASE"/>
    <property type="match status" value="1"/>
</dbReference>